<evidence type="ECO:0008006" key="4">
    <source>
        <dbReference type="Google" id="ProtNLM"/>
    </source>
</evidence>
<dbReference type="RefSeq" id="WP_209455503.1">
    <property type="nucleotide sequence ID" value="NZ_BAAACS010000017.1"/>
</dbReference>
<proteinExistence type="predicted"/>
<dbReference type="EMBL" id="JAGGJX010000001">
    <property type="protein sequence ID" value="MBP1853882.1"/>
    <property type="molecule type" value="Genomic_DNA"/>
</dbReference>
<evidence type="ECO:0000256" key="1">
    <source>
        <dbReference type="SAM" id="Phobius"/>
    </source>
</evidence>
<protein>
    <recommendedName>
        <fullName evidence="4">DUF3810 domain-containing protein</fullName>
    </recommendedName>
</protein>
<dbReference type="Pfam" id="PF12725">
    <property type="entry name" value="DUF3810"/>
    <property type="match status" value="1"/>
</dbReference>
<evidence type="ECO:0000313" key="2">
    <source>
        <dbReference type="EMBL" id="MBP1853882.1"/>
    </source>
</evidence>
<keyword evidence="1" id="KW-1133">Transmembrane helix</keyword>
<name>A0ABS4E7H3_9FIRM</name>
<keyword evidence="3" id="KW-1185">Reference proteome</keyword>
<feature type="transmembrane region" description="Helical" evidence="1">
    <location>
        <begin position="94"/>
        <end position="119"/>
    </location>
</feature>
<gene>
    <name evidence="2" type="ORF">J2Z43_000272</name>
</gene>
<feature type="transmembrane region" description="Helical" evidence="1">
    <location>
        <begin position="7"/>
        <end position="27"/>
    </location>
</feature>
<organism evidence="2 3">
    <name type="scientific">Metaclostridioides mangenotii</name>
    <dbReference type="NCBI Taxonomy" id="1540"/>
    <lineage>
        <taxon>Bacteria</taxon>
        <taxon>Bacillati</taxon>
        <taxon>Bacillota</taxon>
        <taxon>Clostridia</taxon>
        <taxon>Peptostreptococcales</taxon>
        <taxon>Peptostreptococcaceae</taxon>
        <taxon>Metaclostridioides</taxon>
    </lineage>
</organism>
<comment type="caution">
    <text evidence="2">The sequence shown here is derived from an EMBL/GenBank/DDBJ whole genome shotgun (WGS) entry which is preliminary data.</text>
</comment>
<dbReference type="InterPro" id="IPR024294">
    <property type="entry name" value="DUF3810"/>
</dbReference>
<feature type="transmembrane region" description="Helical" evidence="1">
    <location>
        <begin position="64"/>
        <end position="82"/>
    </location>
</feature>
<keyword evidence="1" id="KW-0812">Transmembrane</keyword>
<sequence>MKNIKKTHLKIILIILLPIALIINFIASKNPEFVEKYYSLCLDKYIVKLLSSITGIIPFSLYELTMYIIAISIIAWIITFIYKLTKGKQIFSHFIKHSIINILCIASTVYFFFIVLWGINYNRVPLETSLLQNLQFKNGKDTKDNKNNKDLISLYNFLVEKSNETRKLTKQDNKSIMKNNSGYRGVINRANLGYQNIVGIIPGFEGNYAKAKPVISSKLMCYTGITGIYFPFTAEANVNIAVPDFSLPATVSHEMAHQRGFASEDEANFIAYLTSVNHPDNDFKYSGYTLALMYTGSALRKVDYEEYIRISSKLSEDVKRDLNYNSEFWSKYEGKIDEISNEFNNTYLKSNGIKSGVQNYGQMVDLLLLYFNSVDFNK</sequence>
<evidence type="ECO:0000313" key="3">
    <source>
        <dbReference type="Proteomes" id="UP000767291"/>
    </source>
</evidence>
<accession>A0ABS4E7H3</accession>
<keyword evidence="1" id="KW-0472">Membrane</keyword>
<reference evidence="2 3" key="1">
    <citation type="submission" date="2021-03" db="EMBL/GenBank/DDBJ databases">
        <title>Genomic Encyclopedia of Type Strains, Phase IV (KMG-IV): sequencing the most valuable type-strain genomes for metagenomic binning, comparative biology and taxonomic classification.</title>
        <authorList>
            <person name="Goeker M."/>
        </authorList>
    </citation>
    <scope>NUCLEOTIDE SEQUENCE [LARGE SCALE GENOMIC DNA]</scope>
    <source>
        <strain evidence="2 3">DSM 1289</strain>
    </source>
</reference>
<dbReference type="Proteomes" id="UP000767291">
    <property type="component" value="Unassembled WGS sequence"/>
</dbReference>